<dbReference type="AlphaFoldDB" id="V6LRX8"/>
<dbReference type="InterPro" id="IPR001611">
    <property type="entry name" value="Leu-rich_rpt"/>
</dbReference>
<dbReference type="PANTHER" id="PTHR46652">
    <property type="entry name" value="LEUCINE-RICH REPEAT AND IQ DOMAIN-CONTAINING PROTEIN 1-RELATED"/>
    <property type="match status" value="1"/>
</dbReference>
<evidence type="ECO:0000313" key="5">
    <source>
        <dbReference type="EMBL" id="KAH0573832.1"/>
    </source>
</evidence>
<keyword evidence="6" id="KW-1185">Reference proteome</keyword>
<evidence type="ECO:0000313" key="4">
    <source>
        <dbReference type="EMBL" id="EST46446.1"/>
    </source>
</evidence>
<reference evidence="4 5" key="1">
    <citation type="journal article" date="2014" name="PLoS Genet.">
        <title>The Genome of Spironucleus salmonicida Highlights a Fish Pathogen Adapted to Fluctuating Environments.</title>
        <authorList>
            <person name="Xu F."/>
            <person name="Jerlstrom-Hultqvist J."/>
            <person name="Einarsson E."/>
            <person name="Astvaldsson A."/>
            <person name="Svard S.G."/>
            <person name="Andersson J.O."/>
        </authorList>
    </citation>
    <scope>NUCLEOTIDE SEQUENCE</scope>
    <source>
        <strain evidence="5">ATCC 50377</strain>
    </source>
</reference>
<dbReference type="VEuPathDB" id="GiardiaDB:SS50377_23767"/>
<sequence>MSYSSFQANIWLDQPAFSSESGFRRYDERSTFLNLEQQPQAYLARVTGISCGRRSLESTPDFSIFPNLHFLELDDNNLKEIPGLAKLVKLEVLKINKNFLTDLSDVEKLTKLIRLDVDFNELAKLPELGHLKYLRSIHALPNPLQFTSSLPAKTQMDQRAIEWYERLVQKMETLPIYNGEPIQYSTRTTSDKRNNRNNFQQNKDGNKRNFGGQQHFNRPPVASSSQNQDALVEELRNEIYQLQQEIVQLKRNK</sequence>
<dbReference type="OrthoDB" id="266138at2759"/>
<evidence type="ECO:0000256" key="3">
    <source>
        <dbReference type="SAM" id="MobiDB-lite"/>
    </source>
</evidence>
<evidence type="ECO:0000256" key="1">
    <source>
        <dbReference type="ARBA" id="ARBA00022614"/>
    </source>
</evidence>
<dbReference type="PROSITE" id="PS51450">
    <property type="entry name" value="LRR"/>
    <property type="match status" value="3"/>
</dbReference>
<reference evidence="5" key="2">
    <citation type="submission" date="2020-12" db="EMBL/GenBank/DDBJ databases">
        <title>New Spironucleus salmonicida genome in near-complete chromosomes.</title>
        <authorList>
            <person name="Xu F."/>
            <person name="Kurt Z."/>
            <person name="Jimenez-Gonzalez A."/>
            <person name="Astvaldsson A."/>
            <person name="Andersson J.O."/>
            <person name="Svard S.G."/>
        </authorList>
    </citation>
    <scope>NUCLEOTIDE SEQUENCE</scope>
    <source>
        <strain evidence="5">ATCC 50377</strain>
    </source>
</reference>
<dbReference type="InterPro" id="IPR025875">
    <property type="entry name" value="Leu-rich_rpt_4"/>
</dbReference>
<name>V6LRX8_9EUKA</name>
<dbReference type="PANTHER" id="PTHR46652:SF3">
    <property type="entry name" value="LEUCINE-RICH REPEAT-CONTAINING PROTEIN 9"/>
    <property type="match status" value="1"/>
</dbReference>
<protein>
    <recommendedName>
        <fullName evidence="7">Leucine-rich repeat-containing protein</fullName>
    </recommendedName>
</protein>
<dbReference type="SUPFAM" id="SSF52075">
    <property type="entry name" value="Outer arm dynein light chain 1"/>
    <property type="match status" value="1"/>
</dbReference>
<evidence type="ECO:0008006" key="7">
    <source>
        <dbReference type="Google" id="ProtNLM"/>
    </source>
</evidence>
<gene>
    <name evidence="4" type="ORF">SS50377_13530</name>
    <name evidence="5" type="ORF">SS50377_23767</name>
</gene>
<dbReference type="EMBL" id="AUWU02000004">
    <property type="protein sequence ID" value="KAH0573832.1"/>
    <property type="molecule type" value="Genomic_DNA"/>
</dbReference>
<feature type="region of interest" description="Disordered" evidence="3">
    <location>
        <begin position="182"/>
        <end position="229"/>
    </location>
</feature>
<keyword evidence="1" id="KW-0433">Leucine-rich repeat</keyword>
<proteinExistence type="predicted"/>
<dbReference type="EMBL" id="KI546074">
    <property type="protein sequence ID" value="EST46446.1"/>
    <property type="molecule type" value="Genomic_DNA"/>
</dbReference>
<dbReference type="InterPro" id="IPR032675">
    <property type="entry name" value="LRR_dom_sf"/>
</dbReference>
<dbReference type="Proteomes" id="UP000018208">
    <property type="component" value="Unassembled WGS sequence"/>
</dbReference>
<keyword evidence="2" id="KW-0677">Repeat</keyword>
<organism evidence="4">
    <name type="scientific">Spironucleus salmonicida</name>
    <dbReference type="NCBI Taxonomy" id="348837"/>
    <lineage>
        <taxon>Eukaryota</taxon>
        <taxon>Metamonada</taxon>
        <taxon>Diplomonadida</taxon>
        <taxon>Hexamitidae</taxon>
        <taxon>Hexamitinae</taxon>
        <taxon>Spironucleus</taxon>
    </lineage>
</organism>
<feature type="compositionally biased region" description="Polar residues" evidence="3">
    <location>
        <begin position="211"/>
        <end position="229"/>
    </location>
</feature>
<evidence type="ECO:0000313" key="6">
    <source>
        <dbReference type="Proteomes" id="UP000018208"/>
    </source>
</evidence>
<accession>V6LRX8</accession>
<dbReference type="Gene3D" id="3.80.10.10">
    <property type="entry name" value="Ribonuclease Inhibitor"/>
    <property type="match status" value="1"/>
</dbReference>
<dbReference type="InterPro" id="IPR050836">
    <property type="entry name" value="SDS22/Internalin_LRR"/>
</dbReference>
<dbReference type="SMART" id="SM00364">
    <property type="entry name" value="LRR_BAC"/>
    <property type="match status" value="3"/>
</dbReference>
<evidence type="ECO:0000256" key="2">
    <source>
        <dbReference type="ARBA" id="ARBA00022737"/>
    </source>
</evidence>
<dbReference type="Pfam" id="PF12799">
    <property type="entry name" value="LRR_4"/>
    <property type="match status" value="1"/>
</dbReference>